<dbReference type="Proteomes" id="UP000182763">
    <property type="component" value="Unassembled WGS sequence"/>
</dbReference>
<gene>
    <name evidence="3" type="ORF">AUK42_07005</name>
</gene>
<organism evidence="3 4">
    <name type="scientific">Candidatus Infernicultor aquiphilus</name>
    <dbReference type="NCBI Taxonomy" id="1805029"/>
    <lineage>
        <taxon>Bacteria</taxon>
        <taxon>Pseudomonadati</taxon>
        <taxon>Atribacterota</taxon>
        <taxon>Candidatus Phoenicimicrobiia</taxon>
        <taxon>Candidatus Pheonicimicrobiales</taxon>
        <taxon>Candidatus Phoenicimicrobiaceae</taxon>
        <taxon>Candidatus Infernicultor</taxon>
    </lineage>
</organism>
<dbReference type="InterPro" id="IPR043502">
    <property type="entry name" value="DNA/RNA_pol_sf"/>
</dbReference>
<reference evidence="3 4" key="1">
    <citation type="journal article" date="2016" name="Environ. Microbiol.">
        <title>Genomic resolution of a cold subsurface aquifer community provides metabolic insights for novel microbes adapted to high CO concentrations.</title>
        <authorList>
            <person name="Probst A.J."/>
            <person name="Castelle C.J."/>
            <person name="Singh A."/>
            <person name="Brown C.T."/>
            <person name="Anantharaman K."/>
            <person name="Sharon I."/>
            <person name="Hug L.A."/>
            <person name="Burstein D."/>
            <person name="Emerson J.B."/>
            <person name="Thomas B.C."/>
            <person name="Banfield J.F."/>
        </authorList>
    </citation>
    <scope>NUCLEOTIDE SEQUENCE [LARGE SCALE GENOMIC DNA]</scope>
    <source>
        <strain evidence="3">CG2_30_33_13</strain>
    </source>
</reference>
<name>A0A1J5GJP8_9BACT</name>
<evidence type="ECO:0000313" key="3">
    <source>
        <dbReference type="EMBL" id="OIP67256.1"/>
    </source>
</evidence>
<comment type="similarity">
    <text evidence="1">Belongs to the bacterial reverse transcriptase family.</text>
</comment>
<evidence type="ECO:0000313" key="4">
    <source>
        <dbReference type="Proteomes" id="UP000182763"/>
    </source>
</evidence>
<dbReference type="EMBL" id="MNYY01000140">
    <property type="protein sequence ID" value="OIP67256.1"/>
    <property type="molecule type" value="Genomic_DNA"/>
</dbReference>
<dbReference type="Pfam" id="PF08388">
    <property type="entry name" value="GIIM"/>
    <property type="match status" value="1"/>
</dbReference>
<evidence type="ECO:0000256" key="1">
    <source>
        <dbReference type="ARBA" id="ARBA00034120"/>
    </source>
</evidence>
<dbReference type="CDD" id="cd01646">
    <property type="entry name" value="RT_Bac_retron_I"/>
    <property type="match status" value="1"/>
</dbReference>
<dbReference type="AlphaFoldDB" id="A0A1J5GJP8"/>
<feature type="domain" description="Reverse transcriptase" evidence="2">
    <location>
        <begin position="1"/>
        <end position="203"/>
    </location>
</feature>
<protein>
    <recommendedName>
        <fullName evidence="2">Reverse transcriptase domain-containing protein</fullName>
    </recommendedName>
</protein>
<dbReference type="PANTHER" id="PTHR34047:SF8">
    <property type="entry name" value="PROTEIN YKFC"/>
    <property type="match status" value="1"/>
</dbReference>
<accession>A0A1J5GJP8</accession>
<comment type="caution">
    <text evidence="3">The sequence shown here is derived from an EMBL/GenBank/DDBJ whole genome shotgun (WGS) entry which is preliminary data.</text>
</comment>
<dbReference type="SUPFAM" id="SSF56672">
    <property type="entry name" value="DNA/RNA polymerases"/>
    <property type="match status" value="1"/>
</dbReference>
<proteinExistence type="inferred from homology"/>
<dbReference type="InterPro" id="IPR000477">
    <property type="entry name" value="RT_dom"/>
</dbReference>
<dbReference type="Pfam" id="PF00078">
    <property type="entry name" value="RVT_1"/>
    <property type="match status" value="1"/>
</dbReference>
<dbReference type="PROSITE" id="PS50878">
    <property type="entry name" value="RT_POL"/>
    <property type="match status" value="1"/>
</dbReference>
<evidence type="ECO:0000259" key="2">
    <source>
        <dbReference type="PROSITE" id="PS50878"/>
    </source>
</evidence>
<dbReference type="InterPro" id="IPR051083">
    <property type="entry name" value="GrpII_Intron_Splice-Mob/Def"/>
</dbReference>
<dbReference type="InterPro" id="IPR013597">
    <property type="entry name" value="Mat_intron_G2"/>
</dbReference>
<dbReference type="PANTHER" id="PTHR34047">
    <property type="entry name" value="NUCLEAR INTRON MATURASE 1, MITOCHONDRIAL-RELATED"/>
    <property type="match status" value="1"/>
</dbReference>
<sequence>MANINQLPYYLINNTYKTNQIAKFLLKKVKKLLKEKCPYHYLVFQRKDKMLKIIQDKSKKYPYFLRFDIEKYYPSINHEILLDILRKILKSRQGQKLLKTEILPFLNKIGIQNKGLPLGNYLSYVLAGIYLLPLDIKLIKLNKPFLRVQDDYLVFCKNKKEPERILKEIIEPELNKLELKININKLNSGKFHQNPVEFMGFKYYAGVFTISKQKIEEFKKKIVFLTHLNSSKQHKIIKLSNNKNKNDNSHLFSAIAGNKWKKGNSGKEKIKIKATIKKLNNKILGFGHYYKLASCKQDFEKLDAFIRQRLRRYISRNKDSKNRLGNLILTNEAIKSMGLKSLTDIYTKYATKNGHILRKTNKKKRKIGNEKKSDFLRKSDFLTDNYYEKAMLQQLQELTKNVRQMKNKVDKILPR</sequence>